<accession>A0A482WXU7</accession>
<keyword evidence="1" id="KW-0732">Signal</keyword>
<sequence length="75" mass="8345">MIAALEFSAFCRRVLATSCLVFCVFCLVLSCAESAPQPLVASQEPQLDTTPELEKKTILGHIREKIALLCPYTWE</sequence>
<dbReference type="InParanoid" id="A0A482WXU7"/>
<evidence type="ECO:0000313" key="2">
    <source>
        <dbReference type="EMBL" id="RZF37991.1"/>
    </source>
</evidence>
<gene>
    <name evidence="2" type="ORF">LSTR_LSTR006390</name>
</gene>
<proteinExistence type="predicted"/>
<dbReference type="SMR" id="A0A482WXU7"/>
<reference evidence="2 3" key="1">
    <citation type="journal article" date="2017" name="Gigascience">
        <title>Genome sequence of the small brown planthopper, Laodelphax striatellus.</title>
        <authorList>
            <person name="Zhu J."/>
            <person name="Jiang F."/>
            <person name="Wang X."/>
            <person name="Yang P."/>
            <person name="Bao Y."/>
            <person name="Zhao W."/>
            <person name="Wang W."/>
            <person name="Lu H."/>
            <person name="Wang Q."/>
            <person name="Cui N."/>
            <person name="Li J."/>
            <person name="Chen X."/>
            <person name="Luo L."/>
            <person name="Yu J."/>
            <person name="Kang L."/>
            <person name="Cui F."/>
        </authorList>
    </citation>
    <scope>NUCLEOTIDE SEQUENCE [LARGE SCALE GENOMIC DNA]</scope>
    <source>
        <strain evidence="2">Lst14</strain>
    </source>
</reference>
<dbReference type="EMBL" id="QKKF02022824">
    <property type="protein sequence ID" value="RZF37991.1"/>
    <property type="molecule type" value="Genomic_DNA"/>
</dbReference>
<comment type="caution">
    <text evidence="2">The sequence shown here is derived from an EMBL/GenBank/DDBJ whole genome shotgun (WGS) entry which is preliminary data.</text>
</comment>
<feature type="signal peptide" evidence="1">
    <location>
        <begin position="1"/>
        <end position="34"/>
    </location>
</feature>
<dbReference type="AlphaFoldDB" id="A0A482WXU7"/>
<evidence type="ECO:0000256" key="1">
    <source>
        <dbReference type="SAM" id="SignalP"/>
    </source>
</evidence>
<protein>
    <submittedName>
        <fullName evidence="2">Uncharacterized protein</fullName>
    </submittedName>
</protein>
<name>A0A482WXU7_LAOST</name>
<keyword evidence="3" id="KW-1185">Reference proteome</keyword>
<dbReference type="Proteomes" id="UP000291343">
    <property type="component" value="Unassembled WGS sequence"/>
</dbReference>
<organism evidence="2 3">
    <name type="scientific">Laodelphax striatellus</name>
    <name type="common">Small brown planthopper</name>
    <name type="synonym">Delphax striatella</name>
    <dbReference type="NCBI Taxonomy" id="195883"/>
    <lineage>
        <taxon>Eukaryota</taxon>
        <taxon>Metazoa</taxon>
        <taxon>Ecdysozoa</taxon>
        <taxon>Arthropoda</taxon>
        <taxon>Hexapoda</taxon>
        <taxon>Insecta</taxon>
        <taxon>Pterygota</taxon>
        <taxon>Neoptera</taxon>
        <taxon>Paraneoptera</taxon>
        <taxon>Hemiptera</taxon>
        <taxon>Auchenorrhyncha</taxon>
        <taxon>Fulgoroidea</taxon>
        <taxon>Delphacidae</taxon>
        <taxon>Criomorphinae</taxon>
        <taxon>Laodelphax</taxon>
    </lineage>
</organism>
<feature type="chain" id="PRO_5019830616" evidence="1">
    <location>
        <begin position="35"/>
        <end position="75"/>
    </location>
</feature>
<evidence type="ECO:0000313" key="3">
    <source>
        <dbReference type="Proteomes" id="UP000291343"/>
    </source>
</evidence>